<dbReference type="Proteomes" id="UP001500133">
    <property type="component" value="Unassembled WGS sequence"/>
</dbReference>
<reference evidence="6" key="1">
    <citation type="journal article" date="2019" name="Int. J. Syst. Evol. Microbiol.">
        <title>The Global Catalogue of Microorganisms (GCM) 10K type strain sequencing project: providing services to taxonomists for standard genome sequencing and annotation.</title>
        <authorList>
            <consortium name="The Broad Institute Genomics Platform"/>
            <consortium name="The Broad Institute Genome Sequencing Center for Infectious Disease"/>
            <person name="Wu L."/>
            <person name="Ma J."/>
        </authorList>
    </citation>
    <scope>NUCLEOTIDE SEQUENCE [LARGE SCALE GENOMIC DNA]</scope>
    <source>
        <strain evidence="6">JCM 16914</strain>
    </source>
</reference>
<dbReference type="Gene3D" id="3.40.50.620">
    <property type="entry name" value="HUPs"/>
    <property type="match status" value="1"/>
</dbReference>
<dbReference type="SUPFAM" id="SSF52402">
    <property type="entry name" value="Adenine nucleotide alpha hydrolases-like"/>
    <property type="match status" value="1"/>
</dbReference>
<sequence length="528" mass="60728">MAQIKTHFGSPRWQHATTSPEQYYAQCGRIWQDVDTLQQALTLNAFSQALTELNGFYAVVQQQPGKLFAAVDHIRSIPLFYGQRDATVFLSDEAEWVRQQVGDEVMDDLAREEFQLTGYVTGPDTLFPNVKQLQAGECLMITEHSNAPTVETQRYYRFLHTEPQDYDKALLEDQLDRIAVASIQRLIDHADGRQIVVPLSGGYDSRLIVSLLKRLGYENILTFTYGVPGNKESRYSKRVADALGLRWHFVEYSNELWRQAWESEARWQYQKWGSGWTSVAVVQDWLAVKIMKEKSVIDSDAVFVPGHGGFVAGSHIPDAAFTGEALDLDDVCHALFQGHYNLAPADLFTTQVSSWKTRIKEKAEATEIKTAWQYADAYEKWEWQERQAKFICNSVRVYEFFGYDWWMPLWDKEFVDFWQDVPLALRKHKAWCIGYIKKSYNEQATDKIENLGNASKSPIAHIKKKASKIPFARKAYSCIKLKKQNQHPLALYGRHDEKEHKSLIEKGVSIVGLNAHDFLNHPENKDKS</sequence>
<name>A0ABP7LMA2_9GAMM</name>
<gene>
    <name evidence="5" type="ORF">GCM10022228_13680</name>
</gene>
<dbReference type="PANTHER" id="PTHR43284">
    <property type="entry name" value="ASPARAGINE SYNTHETASE (GLUTAMINE-HYDROLYZING)"/>
    <property type="match status" value="1"/>
</dbReference>
<organism evidence="5 6">
    <name type="scientific">Halomonas cibimaris</name>
    <dbReference type="NCBI Taxonomy" id="657012"/>
    <lineage>
        <taxon>Bacteria</taxon>
        <taxon>Pseudomonadati</taxon>
        <taxon>Pseudomonadota</taxon>
        <taxon>Gammaproteobacteria</taxon>
        <taxon>Oceanospirillales</taxon>
        <taxon>Halomonadaceae</taxon>
        <taxon>Halomonas</taxon>
    </lineage>
</organism>
<dbReference type="InterPro" id="IPR001962">
    <property type="entry name" value="Asn_synthase"/>
</dbReference>
<dbReference type="InterPro" id="IPR051786">
    <property type="entry name" value="ASN_synthetase/amidase"/>
</dbReference>
<comment type="pathway">
    <text evidence="1">Amino-acid biosynthesis; L-asparagine biosynthesis; L-asparagine from L-aspartate (L-Gln route): step 1/1.</text>
</comment>
<evidence type="ECO:0000256" key="3">
    <source>
        <dbReference type="ARBA" id="ARBA00048741"/>
    </source>
</evidence>
<dbReference type="InterPro" id="IPR014729">
    <property type="entry name" value="Rossmann-like_a/b/a_fold"/>
</dbReference>
<evidence type="ECO:0000256" key="2">
    <source>
        <dbReference type="ARBA" id="ARBA00012737"/>
    </source>
</evidence>
<dbReference type="EC" id="6.3.5.4" evidence="2"/>
<dbReference type="Gene3D" id="3.60.20.10">
    <property type="entry name" value="Glutamine Phosphoribosylpyrophosphate, subunit 1, domain 1"/>
    <property type="match status" value="1"/>
</dbReference>
<evidence type="ECO:0000259" key="4">
    <source>
        <dbReference type="Pfam" id="PF00733"/>
    </source>
</evidence>
<evidence type="ECO:0000313" key="6">
    <source>
        <dbReference type="Proteomes" id="UP001500133"/>
    </source>
</evidence>
<dbReference type="EMBL" id="BAAAZT010000065">
    <property type="protein sequence ID" value="GAA3904739.1"/>
    <property type="molecule type" value="Genomic_DNA"/>
</dbReference>
<dbReference type="Pfam" id="PF00733">
    <property type="entry name" value="Asn_synthase"/>
    <property type="match status" value="1"/>
</dbReference>
<evidence type="ECO:0000256" key="1">
    <source>
        <dbReference type="ARBA" id="ARBA00005187"/>
    </source>
</evidence>
<feature type="domain" description="Asparagine synthetase" evidence="4">
    <location>
        <begin position="195"/>
        <end position="426"/>
    </location>
</feature>
<comment type="caution">
    <text evidence="5">The sequence shown here is derived from an EMBL/GenBank/DDBJ whole genome shotgun (WGS) entry which is preliminary data.</text>
</comment>
<dbReference type="SUPFAM" id="SSF56235">
    <property type="entry name" value="N-terminal nucleophile aminohydrolases (Ntn hydrolases)"/>
    <property type="match status" value="1"/>
</dbReference>
<accession>A0ABP7LMA2</accession>
<dbReference type="PANTHER" id="PTHR43284:SF1">
    <property type="entry name" value="ASPARAGINE SYNTHETASE"/>
    <property type="match status" value="1"/>
</dbReference>
<proteinExistence type="predicted"/>
<evidence type="ECO:0000313" key="5">
    <source>
        <dbReference type="EMBL" id="GAA3904739.1"/>
    </source>
</evidence>
<comment type="catalytic activity">
    <reaction evidence="3">
        <text>L-aspartate + L-glutamine + ATP + H2O = L-asparagine + L-glutamate + AMP + diphosphate + H(+)</text>
        <dbReference type="Rhea" id="RHEA:12228"/>
        <dbReference type="ChEBI" id="CHEBI:15377"/>
        <dbReference type="ChEBI" id="CHEBI:15378"/>
        <dbReference type="ChEBI" id="CHEBI:29985"/>
        <dbReference type="ChEBI" id="CHEBI:29991"/>
        <dbReference type="ChEBI" id="CHEBI:30616"/>
        <dbReference type="ChEBI" id="CHEBI:33019"/>
        <dbReference type="ChEBI" id="CHEBI:58048"/>
        <dbReference type="ChEBI" id="CHEBI:58359"/>
        <dbReference type="ChEBI" id="CHEBI:456215"/>
        <dbReference type="EC" id="6.3.5.4"/>
    </reaction>
</comment>
<dbReference type="RefSeq" id="WP_344703662.1">
    <property type="nucleotide sequence ID" value="NZ_BAAAZT010000065.1"/>
</dbReference>
<dbReference type="InterPro" id="IPR029055">
    <property type="entry name" value="Ntn_hydrolases_N"/>
</dbReference>
<keyword evidence="6" id="KW-1185">Reference proteome</keyword>
<protein>
    <recommendedName>
        <fullName evidence="2">asparagine synthase (glutamine-hydrolyzing)</fullName>
        <ecNumber evidence="2">6.3.5.4</ecNumber>
    </recommendedName>
</protein>